<reference evidence="2 3" key="1">
    <citation type="submission" date="2014-09" db="EMBL/GenBank/DDBJ databases">
        <authorList>
            <person name="Ellenberger Sabrina"/>
        </authorList>
    </citation>
    <scope>NUCLEOTIDE SEQUENCE [LARGE SCALE GENOMIC DNA]</scope>
    <source>
        <strain evidence="2 3">CBS 412.66</strain>
    </source>
</reference>
<evidence type="ECO:0000313" key="3">
    <source>
        <dbReference type="Proteomes" id="UP000054107"/>
    </source>
</evidence>
<dbReference type="Proteomes" id="UP000054107">
    <property type="component" value="Unassembled WGS sequence"/>
</dbReference>
<dbReference type="OrthoDB" id="2416077at2759"/>
<dbReference type="InterPro" id="IPR052338">
    <property type="entry name" value="Transposase_5"/>
</dbReference>
<dbReference type="PANTHER" id="PTHR23022">
    <property type="entry name" value="TRANSPOSABLE ELEMENT-RELATED"/>
    <property type="match status" value="1"/>
</dbReference>
<accession>A0A0B7NA33</accession>
<dbReference type="GO" id="GO:0006313">
    <property type="term" value="P:DNA transposition"/>
    <property type="evidence" value="ECO:0007669"/>
    <property type="project" value="InterPro"/>
</dbReference>
<protein>
    <recommendedName>
        <fullName evidence="1">Transposase Tc1-like domain-containing protein</fullName>
    </recommendedName>
</protein>
<name>A0A0B7NA33_9FUNG</name>
<evidence type="ECO:0000313" key="2">
    <source>
        <dbReference type="EMBL" id="CEP15350.1"/>
    </source>
</evidence>
<sequence length="208" mass="23717">MPITAQHQYFVAGGVEMSLSTFRRRMLDLGFSSYSPARKPALSERHRLNRLKWCEERVNWTIDQWKSVVWSDESRYTVVGNDGGFRVIRKEGEKYLEQHILETHKFGKGPIMLWGCFWYGGLGPLVALTGKIDQDAYSPDLNPIEHLWAYITHKLRSKRSEIGNVAQLEAAIRKIWNGIPSIILENLVSSMPARCLAVIEAGGGHTKY</sequence>
<dbReference type="EMBL" id="LN732097">
    <property type="protein sequence ID" value="CEP15350.1"/>
    <property type="molecule type" value="Genomic_DNA"/>
</dbReference>
<organism evidence="2 3">
    <name type="scientific">Parasitella parasitica</name>
    <dbReference type="NCBI Taxonomy" id="35722"/>
    <lineage>
        <taxon>Eukaryota</taxon>
        <taxon>Fungi</taxon>
        <taxon>Fungi incertae sedis</taxon>
        <taxon>Mucoromycota</taxon>
        <taxon>Mucoromycotina</taxon>
        <taxon>Mucoromycetes</taxon>
        <taxon>Mucorales</taxon>
        <taxon>Mucorineae</taxon>
        <taxon>Mucoraceae</taxon>
        <taxon>Parasitella</taxon>
    </lineage>
</organism>
<evidence type="ECO:0000259" key="1">
    <source>
        <dbReference type="Pfam" id="PF01498"/>
    </source>
</evidence>
<dbReference type="STRING" id="35722.A0A0B7NA33"/>
<dbReference type="AlphaFoldDB" id="A0A0B7NA33"/>
<dbReference type="PANTHER" id="PTHR23022:SF134">
    <property type="entry name" value="TRANSPOSABLE ELEMENT TC1 TRANSPOSASE"/>
    <property type="match status" value="1"/>
</dbReference>
<dbReference type="GO" id="GO:0015074">
    <property type="term" value="P:DNA integration"/>
    <property type="evidence" value="ECO:0007669"/>
    <property type="project" value="InterPro"/>
</dbReference>
<gene>
    <name evidence="2" type="primary">PARPA_09558.1 scaffold 36908</name>
</gene>
<dbReference type="InterPro" id="IPR002492">
    <property type="entry name" value="Transposase_Tc1-like"/>
</dbReference>
<feature type="domain" description="Transposase Tc1-like" evidence="1">
    <location>
        <begin position="14"/>
        <end position="59"/>
    </location>
</feature>
<dbReference type="Pfam" id="PF01498">
    <property type="entry name" value="HTH_Tnp_Tc3_2"/>
    <property type="match status" value="1"/>
</dbReference>
<dbReference type="GO" id="GO:0003677">
    <property type="term" value="F:DNA binding"/>
    <property type="evidence" value="ECO:0007669"/>
    <property type="project" value="InterPro"/>
</dbReference>
<proteinExistence type="predicted"/>
<dbReference type="Gene3D" id="3.30.420.10">
    <property type="entry name" value="Ribonuclease H-like superfamily/Ribonuclease H"/>
    <property type="match status" value="2"/>
</dbReference>
<dbReference type="InterPro" id="IPR036397">
    <property type="entry name" value="RNaseH_sf"/>
</dbReference>
<keyword evidence="3" id="KW-1185">Reference proteome</keyword>